<proteinExistence type="predicted"/>
<evidence type="ECO:0000313" key="3">
    <source>
        <dbReference type="Proteomes" id="UP000239711"/>
    </source>
</evidence>
<evidence type="ECO:0000259" key="1">
    <source>
        <dbReference type="Pfam" id="PF00425"/>
    </source>
</evidence>
<protein>
    <submittedName>
        <fullName evidence="2">Aminodeoxychorismate synthase component I</fullName>
    </submittedName>
</protein>
<dbReference type="RefSeq" id="WP_105716258.1">
    <property type="nucleotide sequence ID" value="NZ_PVBQ01000004.1"/>
</dbReference>
<name>A0A2S9J633_9SPHI</name>
<dbReference type="GO" id="GO:0000162">
    <property type="term" value="P:L-tryptophan biosynthetic process"/>
    <property type="evidence" value="ECO:0007669"/>
    <property type="project" value="TreeGrafter"/>
</dbReference>
<dbReference type="EMBL" id="PVBQ01000004">
    <property type="protein sequence ID" value="PRD48231.1"/>
    <property type="molecule type" value="Genomic_DNA"/>
</dbReference>
<organism evidence="2 3">
    <name type="scientific">Sphingobacterium haloxyli</name>
    <dbReference type="NCBI Taxonomy" id="2100533"/>
    <lineage>
        <taxon>Bacteria</taxon>
        <taxon>Pseudomonadati</taxon>
        <taxon>Bacteroidota</taxon>
        <taxon>Sphingobacteriia</taxon>
        <taxon>Sphingobacteriales</taxon>
        <taxon>Sphingobacteriaceae</taxon>
        <taxon>Sphingobacterium</taxon>
    </lineage>
</organism>
<dbReference type="SUPFAM" id="SSF56322">
    <property type="entry name" value="ADC synthase"/>
    <property type="match status" value="1"/>
</dbReference>
<keyword evidence="3" id="KW-1185">Reference proteome</keyword>
<accession>A0A2S9J633</accession>
<dbReference type="InterPro" id="IPR005801">
    <property type="entry name" value="ADC_synthase"/>
</dbReference>
<dbReference type="Gene3D" id="3.60.120.10">
    <property type="entry name" value="Anthranilate synthase"/>
    <property type="match status" value="1"/>
</dbReference>
<dbReference type="PANTHER" id="PTHR11236">
    <property type="entry name" value="AMINOBENZOATE/ANTHRANILATE SYNTHASE"/>
    <property type="match status" value="1"/>
</dbReference>
<dbReference type="OrthoDB" id="9803598at2"/>
<dbReference type="AlphaFoldDB" id="A0A2S9J633"/>
<dbReference type="InterPro" id="IPR019999">
    <property type="entry name" value="Anth_synth_I-like"/>
</dbReference>
<dbReference type="Proteomes" id="UP000239711">
    <property type="component" value="Unassembled WGS sequence"/>
</dbReference>
<evidence type="ECO:0000313" key="2">
    <source>
        <dbReference type="EMBL" id="PRD48231.1"/>
    </source>
</evidence>
<comment type="caution">
    <text evidence="2">The sequence shown here is derived from an EMBL/GenBank/DDBJ whole genome shotgun (WGS) entry which is preliminary data.</text>
</comment>
<dbReference type="PANTHER" id="PTHR11236:SF9">
    <property type="entry name" value="ANTHRANILATE SYNTHASE COMPONENT 1"/>
    <property type="match status" value="1"/>
</dbReference>
<feature type="domain" description="Chorismate-utilising enzyme C-terminal" evidence="1">
    <location>
        <begin position="160"/>
        <end position="416"/>
    </location>
</feature>
<sequence>MATAVFQVDTQHFEKRALQWAQQFDEVCFFQSNDYNDEYAQIDRLLAVKAIDQVVCEHMDIFQTLEKFRARYPDRWMPGFFSYDLKNEIENLTTSFPNRLEFPEAYFFIPTIVLHFTDKEVKIEAPYPENVYNDILASSDTANRRIKETTNICFQKRMSETTYVDVFQQLLKHIQQGDIYEVNLCQEFYAENVTLSPLAVYQKLNRVSPTPFSCYFKIKDNYILSASPERFLAKRGSALISQPIKGTAPRGKTQEEDFLIIETLKNSPKEISENVMIVDLVRNDLTRSAQEGTVKAEKQLEVQTFEQVHQLVSTIACQKRVGISDIEVIRNTFPAGSMTGAPKISAMRLCDRYENSKRGIYAGALGYFDPKGDFDFNVVIRSLLYNSKKQYLSFHTGGAITIDADPKKEYEECLLKASAILKTLGSKLVR</sequence>
<dbReference type="PRINTS" id="PR00095">
    <property type="entry name" value="ANTSNTHASEI"/>
</dbReference>
<dbReference type="InterPro" id="IPR015890">
    <property type="entry name" value="Chorismate_C"/>
</dbReference>
<dbReference type="Pfam" id="PF00425">
    <property type="entry name" value="Chorismate_bind"/>
    <property type="match status" value="1"/>
</dbReference>
<reference evidence="2 3" key="1">
    <citation type="submission" date="2018-02" db="EMBL/GenBank/DDBJ databases">
        <title>The draft genome of Sphingobacterium sp. 5JN-11.</title>
        <authorList>
            <person name="Liu L."/>
            <person name="Li L."/>
            <person name="Liang L."/>
            <person name="Zhang X."/>
            <person name="Wang T."/>
        </authorList>
    </citation>
    <scope>NUCLEOTIDE SEQUENCE [LARGE SCALE GENOMIC DNA]</scope>
    <source>
        <strain evidence="2 3">5JN-11</strain>
    </source>
</reference>
<gene>
    <name evidence="2" type="ORF">C5745_06925</name>
</gene>